<organism evidence="1 2">
    <name type="scientific">Zingiber officinale</name>
    <name type="common">Ginger</name>
    <name type="synonym">Amomum zingiber</name>
    <dbReference type="NCBI Taxonomy" id="94328"/>
    <lineage>
        <taxon>Eukaryota</taxon>
        <taxon>Viridiplantae</taxon>
        <taxon>Streptophyta</taxon>
        <taxon>Embryophyta</taxon>
        <taxon>Tracheophyta</taxon>
        <taxon>Spermatophyta</taxon>
        <taxon>Magnoliopsida</taxon>
        <taxon>Liliopsida</taxon>
        <taxon>Zingiberales</taxon>
        <taxon>Zingiberaceae</taxon>
        <taxon>Zingiber</taxon>
    </lineage>
</organism>
<protein>
    <submittedName>
        <fullName evidence="1">Uncharacterized protein</fullName>
    </submittedName>
</protein>
<sequence>MQNPTIHHLGAAKRILCYVVRTDSDCGSLVDVRKSNSASVFNIELGAISWSSKKQVSITLSSSEQNV</sequence>
<dbReference type="EMBL" id="JACMSC010000018">
    <property type="protein sequence ID" value="KAG6475695.1"/>
    <property type="molecule type" value="Genomic_DNA"/>
</dbReference>
<comment type="caution">
    <text evidence="1">The sequence shown here is derived from an EMBL/GenBank/DDBJ whole genome shotgun (WGS) entry which is preliminary data.</text>
</comment>
<proteinExistence type="predicted"/>
<reference evidence="1 2" key="1">
    <citation type="submission" date="2020-08" db="EMBL/GenBank/DDBJ databases">
        <title>Plant Genome Project.</title>
        <authorList>
            <person name="Zhang R.-G."/>
        </authorList>
    </citation>
    <scope>NUCLEOTIDE SEQUENCE [LARGE SCALE GENOMIC DNA]</scope>
    <source>
        <tissue evidence="1">Rhizome</tissue>
    </source>
</reference>
<evidence type="ECO:0000313" key="1">
    <source>
        <dbReference type="EMBL" id="KAG6475695.1"/>
    </source>
</evidence>
<evidence type="ECO:0000313" key="2">
    <source>
        <dbReference type="Proteomes" id="UP000734854"/>
    </source>
</evidence>
<name>A0A8J5K8L6_ZINOF</name>
<gene>
    <name evidence="1" type="ORF">ZIOFF_064924</name>
</gene>
<accession>A0A8J5K8L6</accession>
<dbReference type="AlphaFoldDB" id="A0A8J5K8L6"/>
<dbReference type="Proteomes" id="UP000734854">
    <property type="component" value="Unassembled WGS sequence"/>
</dbReference>
<keyword evidence="2" id="KW-1185">Reference proteome</keyword>